<comment type="caution">
    <text evidence="2">The sequence shown here is derived from an EMBL/GenBank/DDBJ whole genome shotgun (WGS) entry which is preliminary data.</text>
</comment>
<dbReference type="PANTHER" id="PTHR38037:SF2">
    <property type="entry name" value="ATP-DEPENDENT ZINC PROTEASE DOMAIN-CONTAINING PROTEIN-RELATED"/>
    <property type="match status" value="1"/>
</dbReference>
<accession>A0ABW3JQ59</accession>
<reference evidence="3" key="1">
    <citation type="journal article" date="2019" name="Int. J. Syst. Evol. Microbiol.">
        <title>The Global Catalogue of Microorganisms (GCM) 10K type strain sequencing project: providing services to taxonomists for standard genome sequencing and annotation.</title>
        <authorList>
            <consortium name="The Broad Institute Genomics Platform"/>
            <consortium name="The Broad Institute Genome Sequencing Center for Infectious Disease"/>
            <person name="Wu L."/>
            <person name="Ma J."/>
        </authorList>
    </citation>
    <scope>NUCLEOTIDE SEQUENCE [LARGE SCALE GENOMIC DNA]</scope>
    <source>
        <strain evidence="3">CCUG 60527</strain>
    </source>
</reference>
<dbReference type="Pfam" id="PF05618">
    <property type="entry name" value="Zn_protease"/>
    <property type="match status" value="1"/>
</dbReference>
<dbReference type="SUPFAM" id="SSF50630">
    <property type="entry name" value="Acid proteases"/>
    <property type="match status" value="1"/>
</dbReference>
<dbReference type="GO" id="GO:0006508">
    <property type="term" value="P:proteolysis"/>
    <property type="evidence" value="ECO:0007669"/>
    <property type="project" value="UniProtKB-KW"/>
</dbReference>
<dbReference type="GO" id="GO:0008233">
    <property type="term" value="F:peptidase activity"/>
    <property type="evidence" value="ECO:0007669"/>
    <property type="project" value="UniProtKB-KW"/>
</dbReference>
<sequence>MKTIGRVETATFPVWNIEDLPVKVDTGAYTSSIHCKHIVEKDGQLAFKLLCPKTEKYNNQLITTTNYKIKKVRSSNGKIQKRYLVKTSVLFFGKRYRVEFSLANRSKMSYPVLIGRKFLTKKFVVDVSKKNLADNIK</sequence>
<organism evidence="2 3">
    <name type="scientific">Tenacibaculum geojense</name>
    <dbReference type="NCBI Taxonomy" id="915352"/>
    <lineage>
        <taxon>Bacteria</taxon>
        <taxon>Pseudomonadati</taxon>
        <taxon>Bacteroidota</taxon>
        <taxon>Flavobacteriia</taxon>
        <taxon>Flavobacteriales</taxon>
        <taxon>Flavobacteriaceae</taxon>
        <taxon>Tenacibaculum</taxon>
    </lineage>
</organism>
<keyword evidence="3" id="KW-1185">Reference proteome</keyword>
<evidence type="ECO:0000313" key="3">
    <source>
        <dbReference type="Proteomes" id="UP001597062"/>
    </source>
</evidence>
<protein>
    <submittedName>
        <fullName evidence="2">ATP-dependent zinc protease</fullName>
    </submittedName>
</protein>
<keyword evidence="2" id="KW-0378">Hydrolase</keyword>
<dbReference type="Gene3D" id="2.40.70.10">
    <property type="entry name" value="Acid Proteases"/>
    <property type="match status" value="1"/>
</dbReference>
<dbReference type="InterPro" id="IPR021109">
    <property type="entry name" value="Peptidase_aspartic_dom_sf"/>
</dbReference>
<gene>
    <name evidence="2" type="ORF">ACFQ1U_05360</name>
</gene>
<keyword evidence="2" id="KW-0645">Protease</keyword>
<feature type="domain" description="Retropepsin-like aspartic endopeptidase" evidence="1">
    <location>
        <begin position="4"/>
        <end position="133"/>
    </location>
</feature>
<evidence type="ECO:0000259" key="1">
    <source>
        <dbReference type="Pfam" id="PF05618"/>
    </source>
</evidence>
<proteinExistence type="predicted"/>
<name>A0ABW3JQ59_9FLAO</name>
<dbReference type="PANTHER" id="PTHR38037">
    <property type="entry name" value="ZN_PROTEASE DOMAIN-CONTAINING PROTEIN"/>
    <property type="match status" value="1"/>
</dbReference>
<dbReference type="EMBL" id="JBHTJR010000029">
    <property type="protein sequence ID" value="MFD0992623.1"/>
    <property type="molecule type" value="Genomic_DNA"/>
</dbReference>
<dbReference type="InterPro" id="IPR008503">
    <property type="entry name" value="Asp_endopeptidase"/>
</dbReference>
<dbReference type="Proteomes" id="UP001597062">
    <property type="component" value="Unassembled WGS sequence"/>
</dbReference>
<dbReference type="RefSeq" id="WP_386106097.1">
    <property type="nucleotide sequence ID" value="NZ_JBHTJR010000029.1"/>
</dbReference>
<evidence type="ECO:0000313" key="2">
    <source>
        <dbReference type="EMBL" id="MFD0992623.1"/>
    </source>
</evidence>